<feature type="compositionally biased region" description="Polar residues" evidence="1">
    <location>
        <begin position="201"/>
        <end position="217"/>
    </location>
</feature>
<sequence>MQERELLLILKLMEKRLDALERLLKTQAGAGQTFHIENVETMNIKELVYRLEKVDVKQLSGTMNIGNTFHQAEQRTPPAENLSIQINGKNIPYQMARKPSPPQPAPDSSSFAIGDIHIGTIEDASAVNFGNNFPAHFSSSKKHNQGFGNILGDSNDIRDILSHQEENDAVELFSEQPDNPELLKWLKEKDEEGDDEDSNGEVGTQQLQDQSKPTGGE</sequence>
<dbReference type="AlphaFoldDB" id="A0A7X2S6M9"/>
<dbReference type="Proteomes" id="UP000434639">
    <property type="component" value="Unassembled WGS sequence"/>
</dbReference>
<keyword evidence="3" id="KW-1185">Reference proteome</keyword>
<evidence type="ECO:0000313" key="3">
    <source>
        <dbReference type="Proteomes" id="UP000434639"/>
    </source>
</evidence>
<evidence type="ECO:0000313" key="2">
    <source>
        <dbReference type="EMBL" id="MTH54639.1"/>
    </source>
</evidence>
<dbReference type="OrthoDB" id="2376915at2"/>
<comment type="caution">
    <text evidence="2">The sequence shown here is derived from an EMBL/GenBank/DDBJ whole genome shotgun (WGS) entry which is preliminary data.</text>
</comment>
<dbReference type="EMBL" id="WMIB01000016">
    <property type="protein sequence ID" value="MTH54639.1"/>
    <property type="molecule type" value="Genomic_DNA"/>
</dbReference>
<accession>A0A7X2S6M9</accession>
<proteinExistence type="predicted"/>
<evidence type="ECO:0000256" key="1">
    <source>
        <dbReference type="SAM" id="MobiDB-lite"/>
    </source>
</evidence>
<name>A0A7X2S6M9_9BACI</name>
<gene>
    <name evidence="2" type="ORF">GKZ89_14640</name>
</gene>
<protein>
    <submittedName>
        <fullName evidence="2">Uncharacterized protein</fullName>
    </submittedName>
</protein>
<feature type="region of interest" description="Disordered" evidence="1">
    <location>
        <begin position="172"/>
        <end position="217"/>
    </location>
</feature>
<reference evidence="2 3" key="1">
    <citation type="journal article" date="2017" name="Int. J. Syst. Evol. Microbiol.">
        <title>Bacillus mangrovi sp. nov., isolated from a sediment sample from a mangrove forest.</title>
        <authorList>
            <person name="Gupta V."/>
            <person name="Singh P.K."/>
            <person name="Korpole S."/>
            <person name="Tanuku N.R.S."/>
            <person name="Pinnaka A.K."/>
        </authorList>
    </citation>
    <scope>NUCLEOTIDE SEQUENCE [LARGE SCALE GENOMIC DNA]</scope>
    <source>
        <strain evidence="2 3">KCTC 33872</strain>
    </source>
</reference>
<dbReference type="RefSeq" id="WP_155113148.1">
    <property type="nucleotide sequence ID" value="NZ_WMIB01000016.1"/>
</dbReference>
<organism evidence="2 3">
    <name type="scientific">Metabacillus mangrovi</name>
    <dbReference type="NCBI Taxonomy" id="1491830"/>
    <lineage>
        <taxon>Bacteria</taxon>
        <taxon>Bacillati</taxon>
        <taxon>Bacillota</taxon>
        <taxon>Bacilli</taxon>
        <taxon>Bacillales</taxon>
        <taxon>Bacillaceae</taxon>
        <taxon>Metabacillus</taxon>
    </lineage>
</organism>